<evidence type="ECO:0000313" key="9">
    <source>
        <dbReference type="EMBL" id="KAB7518631.1"/>
    </source>
</evidence>
<evidence type="ECO:0000256" key="1">
    <source>
        <dbReference type="ARBA" id="ARBA00004651"/>
    </source>
</evidence>
<dbReference type="PANTHER" id="PTHR43124:SF3">
    <property type="entry name" value="CHLORAMPHENICOL EFFLUX PUMP RV0191"/>
    <property type="match status" value="1"/>
</dbReference>
<feature type="transmembrane region" description="Helical" evidence="6">
    <location>
        <begin position="228"/>
        <end position="247"/>
    </location>
</feature>
<evidence type="ECO:0000256" key="2">
    <source>
        <dbReference type="ARBA" id="ARBA00022475"/>
    </source>
</evidence>
<keyword evidence="5 6" id="KW-0472">Membrane</keyword>
<dbReference type="Pfam" id="PF07690">
    <property type="entry name" value="MFS_1"/>
    <property type="match status" value="1"/>
</dbReference>
<accession>A0A5N5U8N9</accession>
<dbReference type="AlphaFoldDB" id="A0A5N5U8N9"/>
<dbReference type="PROSITE" id="PS50850">
    <property type="entry name" value="MFS"/>
    <property type="match status" value="1"/>
</dbReference>
<sequence>MVFLVNLARVVFAPLIEPVAADFNVTPGTLGVVTSAAWLGSALPRIPTGWLLTRVARHRVVVGAGVVLTLAAAVAGSAPNVPLLAGAAFLMGLASGVYFIAANPLVAELFPEGVGNALGIHGMASQMAAALASVIVLAVIAVTGDWRATFAAIAVVAALVTAILFVIARRTDLPDAGSEDRDLLAATRAQLPIVLTGILITGSLGFVWNGLFNFYPTYMQTKQLDPATASLLLSVLFGAGVPSFFVGGRLADRVSNVPLLLSIAAGFITCLFVLPYVAGLWPLVAITIVTGFIIHLLFPTVDTYLLGSLPDQHRASAYTAYSATMMIPQALGGGVVGRLTDAGYAFDTLFTGLAGALVVLFAGVFVLYRAGRLPARRFTPETNG</sequence>
<comment type="caution">
    <text evidence="8">The sequence shown here is derived from an EMBL/GenBank/DDBJ whole genome shotgun (WGS) entry which is preliminary data.</text>
</comment>
<feature type="transmembrane region" description="Helical" evidence="6">
    <location>
        <begin position="259"/>
        <end position="278"/>
    </location>
</feature>
<feature type="transmembrane region" description="Helical" evidence="6">
    <location>
        <begin position="60"/>
        <end position="78"/>
    </location>
</feature>
<dbReference type="InterPro" id="IPR020846">
    <property type="entry name" value="MFS_dom"/>
</dbReference>
<feature type="domain" description="Major facilitator superfamily (MFS) profile" evidence="7">
    <location>
        <begin position="1"/>
        <end position="372"/>
    </location>
</feature>
<dbReference type="Proteomes" id="UP000326207">
    <property type="component" value="Unassembled WGS sequence"/>
</dbReference>
<evidence type="ECO:0000313" key="12">
    <source>
        <dbReference type="Proteomes" id="UP000326302"/>
    </source>
</evidence>
<dbReference type="GO" id="GO:0022857">
    <property type="term" value="F:transmembrane transporter activity"/>
    <property type="evidence" value="ECO:0007669"/>
    <property type="project" value="InterPro"/>
</dbReference>
<comment type="subcellular location">
    <subcellularLocation>
        <location evidence="1">Cell membrane</location>
        <topology evidence="1">Multi-pass membrane protein</topology>
    </subcellularLocation>
</comment>
<evidence type="ECO:0000313" key="13">
    <source>
        <dbReference type="Proteomes" id="UP000326865"/>
    </source>
</evidence>
<dbReference type="InterPro" id="IPR011701">
    <property type="entry name" value="MFS"/>
</dbReference>
<feature type="transmembrane region" description="Helical" evidence="6">
    <location>
        <begin position="318"/>
        <end position="337"/>
    </location>
</feature>
<reference evidence="11 12" key="1">
    <citation type="submission" date="2019-10" db="EMBL/GenBank/DDBJ databases">
        <title>Unraveling microbial dark matter from salterns through culturing: the case of the genus Halosegnis.</title>
        <authorList>
            <person name="Duran-Viseras A."/>
            <person name="Andrei A.-S."/>
            <person name="Vera-Gargallo B."/>
            <person name="Ghai R."/>
            <person name="Sanchez-Porro C."/>
            <person name="Ventosa A."/>
        </authorList>
    </citation>
    <scope>NUCLEOTIDE SEQUENCE [LARGE SCALE GENOMIC DNA]</scope>
    <source>
        <strain evidence="9 12">F17-44</strain>
        <strain evidence="8 13">F18-79</strain>
        <strain evidence="10 11">F19-13</strain>
    </source>
</reference>
<dbReference type="EMBL" id="QMDY01000002">
    <property type="protein sequence ID" value="KAB7519566.1"/>
    <property type="molecule type" value="Genomic_DNA"/>
</dbReference>
<evidence type="ECO:0000256" key="5">
    <source>
        <dbReference type="ARBA" id="ARBA00023136"/>
    </source>
</evidence>
<feature type="transmembrane region" description="Helical" evidence="6">
    <location>
        <begin position="284"/>
        <end position="306"/>
    </location>
</feature>
<protein>
    <submittedName>
        <fullName evidence="8">MFS transporter</fullName>
    </submittedName>
</protein>
<dbReference type="EMBL" id="QJOW01000001">
    <property type="protein sequence ID" value="KAB7518631.1"/>
    <property type="molecule type" value="Genomic_DNA"/>
</dbReference>
<evidence type="ECO:0000256" key="3">
    <source>
        <dbReference type="ARBA" id="ARBA00022692"/>
    </source>
</evidence>
<dbReference type="SUPFAM" id="SSF103473">
    <property type="entry name" value="MFS general substrate transporter"/>
    <property type="match status" value="1"/>
</dbReference>
<accession>A0A5N5UPE1</accession>
<feature type="transmembrane region" description="Helical" evidence="6">
    <location>
        <begin position="148"/>
        <end position="168"/>
    </location>
</feature>
<keyword evidence="13" id="KW-1185">Reference proteome</keyword>
<dbReference type="PANTHER" id="PTHR43124">
    <property type="entry name" value="PURINE EFFLUX PUMP PBUE"/>
    <property type="match status" value="1"/>
</dbReference>
<dbReference type="Proteomes" id="UP000326865">
    <property type="component" value="Unassembled WGS sequence"/>
</dbReference>
<evidence type="ECO:0000256" key="6">
    <source>
        <dbReference type="SAM" id="Phobius"/>
    </source>
</evidence>
<dbReference type="Proteomes" id="UP000326302">
    <property type="component" value="Unassembled WGS sequence"/>
</dbReference>
<feature type="transmembrane region" description="Helical" evidence="6">
    <location>
        <begin position="189"/>
        <end position="208"/>
    </location>
</feature>
<gene>
    <name evidence="8" type="ORF">DM867_06690</name>
    <name evidence="9" type="ORF">DMP03_01710</name>
    <name evidence="10" type="ORF">DP108_04225</name>
</gene>
<evidence type="ECO:0000259" key="7">
    <source>
        <dbReference type="PROSITE" id="PS50850"/>
    </source>
</evidence>
<feature type="transmembrane region" description="Helical" evidence="6">
    <location>
        <begin position="349"/>
        <end position="368"/>
    </location>
</feature>
<keyword evidence="4 6" id="KW-1133">Transmembrane helix</keyword>
<dbReference type="EMBL" id="QKKZ01000002">
    <property type="protein sequence ID" value="KAB7515026.1"/>
    <property type="molecule type" value="Genomic_DNA"/>
</dbReference>
<dbReference type="GO" id="GO:0005886">
    <property type="term" value="C:plasma membrane"/>
    <property type="evidence" value="ECO:0007669"/>
    <property type="project" value="UniProtKB-SubCell"/>
</dbReference>
<dbReference type="Gene3D" id="1.20.1250.20">
    <property type="entry name" value="MFS general substrate transporter like domains"/>
    <property type="match status" value="1"/>
</dbReference>
<name>A0A5N5U8N9_9EURY</name>
<dbReference type="InterPro" id="IPR036259">
    <property type="entry name" value="MFS_trans_sf"/>
</dbReference>
<evidence type="ECO:0000313" key="10">
    <source>
        <dbReference type="EMBL" id="KAB7519566.1"/>
    </source>
</evidence>
<dbReference type="InterPro" id="IPR050189">
    <property type="entry name" value="MFS_Efflux_Transporters"/>
</dbReference>
<organism evidence="8 13">
    <name type="scientific">Halosegnis rubeus</name>
    <dbReference type="NCBI Taxonomy" id="2212850"/>
    <lineage>
        <taxon>Archaea</taxon>
        <taxon>Methanobacteriati</taxon>
        <taxon>Methanobacteriota</taxon>
        <taxon>Stenosarchaea group</taxon>
        <taxon>Halobacteria</taxon>
        <taxon>Halobacteriales</taxon>
        <taxon>Natronomonadaceae</taxon>
        <taxon>Halosegnis</taxon>
    </lineage>
</organism>
<keyword evidence="3 6" id="KW-0812">Transmembrane</keyword>
<proteinExistence type="predicted"/>
<evidence type="ECO:0000313" key="8">
    <source>
        <dbReference type="EMBL" id="KAB7515026.1"/>
    </source>
</evidence>
<evidence type="ECO:0000313" key="11">
    <source>
        <dbReference type="Proteomes" id="UP000326207"/>
    </source>
</evidence>
<evidence type="ECO:0000256" key="4">
    <source>
        <dbReference type="ARBA" id="ARBA00022989"/>
    </source>
</evidence>
<accession>A0A5N5UJI1</accession>
<feature type="transmembrane region" description="Helical" evidence="6">
    <location>
        <begin position="118"/>
        <end position="142"/>
    </location>
</feature>
<dbReference type="OrthoDB" id="200998at2157"/>
<keyword evidence="2" id="KW-1003">Cell membrane</keyword>
<feature type="transmembrane region" description="Helical" evidence="6">
    <location>
        <begin position="84"/>
        <end position="106"/>
    </location>
</feature>